<dbReference type="AlphaFoldDB" id="A0A0E3UM72"/>
<keyword evidence="2" id="KW-1185">Reference proteome</keyword>
<reference evidence="1 2" key="1">
    <citation type="journal article" date="2015" name="Genome Announc.">
        <title>Complete Genome Sequence of Pseudoxanthomonas suwonensis Strain J1, a Cellulose-Degrading Bacterium Isolated from Leaf- and Wood-Enriched Soil.</title>
        <authorList>
            <person name="Hou L."/>
            <person name="Jiang J."/>
            <person name="Xu Z."/>
            <person name="Zhou Y."/>
            <person name="Leung F.C."/>
        </authorList>
    </citation>
    <scope>NUCLEOTIDE SEQUENCE [LARGE SCALE GENOMIC DNA]</scope>
    <source>
        <strain evidence="1 2">J1</strain>
    </source>
</reference>
<sequence length="122" mass="12756">MLQLAGLLAIVAIAATAIARPSNKWRLEFAGKSKVAGEIELSVTPQGGIATSVVVVVPARSGENATARLVSDSLKATFGDVYHVEVDDGEDVLVKARGGAPDFEVVTIRNTAEGIRLGIDRE</sequence>
<dbReference type="PATRIC" id="fig|314722.6.peg.509"/>
<evidence type="ECO:0000313" key="2">
    <source>
        <dbReference type="Proteomes" id="UP000033067"/>
    </source>
</evidence>
<protein>
    <submittedName>
        <fullName evidence="1">Uncharacterized protein</fullName>
    </submittedName>
</protein>
<organism evidence="1 2">
    <name type="scientific">Pseudoxanthomonas suwonensis</name>
    <dbReference type="NCBI Taxonomy" id="314722"/>
    <lineage>
        <taxon>Bacteria</taxon>
        <taxon>Pseudomonadati</taxon>
        <taxon>Pseudomonadota</taxon>
        <taxon>Gammaproteobacteria</taxon>
        <taxon>Lysobacterales</taxon>
        <taxon>Lysobacteraceae</taxon>
        <taxon>Pseudoxanthomonas</taxon>
    </lineage>
</organism>
<evidence type="ECO:0000313" key="1">
    <source>
        <dbReference type="EMBL" id="AKC85790.1"/>
    </source>
</evidence>
<name>A0A0E3UM72_9GAMM</name>
<gene>
    <name evidence="1" type="ORF">WQ53_02455</name>
</gene>
<dbReference type="KEGG" id="psuw:WQ53_02455"/>
<accession>A0A0E3UM72</accession>
<dbReference type="Proteomes" id="UP000033067">
    <property type="component" value="Chromosome"/>
</dbReference>
<proteinExistence type="predicted"/>
<dbReference type="EMBL" id="CP011144">
    <property type="protein sequence ID" value="AKC85790.1"/>
    <property type="molecule type" value="Genomic_DNA"/>
</dbReference>